<dbReference type="Proteomes" id="UP000663879">
    <property type="component" value="Unassembled WGS sequence"/>
</dbReference>
<gene>
    <name evidence="2" type="ORF">OXX778_LOCUS23527</name>
</gene>
<sequence>RASDKLNTLLQQQLQQQKQQDKSNLDKPLVVENIVKAQNNETLSKN</sequence>
<proteinExistence type="predicted"/>
<accession>A0A814T8Y4</accession>
<organism evidence="2 3">
    <name type="scientific">Brachionus calyciflorus</name>
    <dbReference type="NCBI Taxonomy" id="104777"/>
    <lineage>
        <taxon>Eukaryota</taxon>
        <taxon>Metazoa</taxon>
        <taxon>Spiralia</taxon>
        <taxon>Gnathifera</taxon>
        <taxon>Rotifera</taxon>
        <taxon>Eurotatoria</taxon>
        <taxon>Monogononta</taxon>
        <taxon>Pseudotrocha</taxon>
        <taxon>Ploima</taxon>
        <taxon>Brachionidae</taxon>
        <taxon>Brachionus</taxon>
    </lineage>
</organism>
<keyword evidence="3" id="KW-1185">Reference proteome</keyword>
<evidence type="ECO:0000313" key="3">
    <source>
        <dbReference type="Proteomes" id="UP000663879"/>
    </source>
</evidence>
<feature type="compositionally biased region" description="Low complexity" evidence="1">
    <location>
        <begin position="9"/>
        <end position="18"/>
    </location>
</feature>
<protein>
    <submittedName>
        <fullName evidence="2">Uncharacterized protein</fullName>
    </submittedName>
</protein>
<dbReference type="EMBL" id="CAJNOC010013394">
    <property type="protein sequence ID" value="CAF1158340.1"/>
    <property type="molecule type" value="Genomic_DNA"/>
</dbReference>
<feature type="non-terminal residue" evidence="2">
    <location>
        <position position="1"/>
    </location>
</feature>
<name>A0A814T8Y4_9BILA</name>
<evidence type="ECO:0000256" key="1">
    <source>
        <dbReference type="SAM" id="MobiDB-lite"/>
    </source>
</evidence>
<evidence type="ECO:0000313" key="2">
    <source>
        <dbReference type="EMBL" id="CAF1158340.1"/>
    </source>
</evidence>
<feature type="region of interest" description="Disordered" evidence="1">
    <location>
        <begin position="1"/>
        <end position="25"/>
    </location>
</feature>
<comment type="caution">
    <text evidence="2">The sequence shown here is derived from an EMBL/GenBank/DDBJ whole genome shotgun (WGS) entry which is preliminary data.</text>
</comment>
<dbReference type="AlphaFoldDB" id="A0A814T8Y4"/>
<reference evidence="2" key="1">
    <citation type="submission" date="2021-02" db="EMBL/GenBank/DDBJ databases">
        <authorList>
            <person name="Nowell W R."/>
        </authorList>
    </citation>
    <scope>NUCLEOTIDE SEQUENCE</scope>
    <source>
        <strain evidence="2">Ploen Becks lab</strain>
    </source>
</reference>